<accession>A0BMR8</accession>
<dbReference type="OMA" id="NMNEGMP"/>
<organism evidence="2 3">
    <name type="scientific">Paramecium tetraurelia</name>
    <dbReference type="NCBI Taxonomy" id="5888"/>
    <lineage>
        <taxon>Eukaryota</taxon>
        <taxon>Sar</taxon>
        <taxon>Alveolata</taxon>
        <taxon>Ciliophora</taxon>
        <taxon>Intramacronucleata</taxon>
        <taxon>Oligohymenophorea</taxon>
        <taxon>Peniculida</taxon>
        <taxon>Parameciidae</taxon>
        <taxon>Paramecium</taxon>
    </lineage>
</organism>
<evidence type="ECO:0000313" key="3">
    <source>
        <dbReference type="Proteomes" id="UP000000600"/>
    </source>
</evidence>
<dbReference type="EMBL" id="CT868005">
    <property type="protein sequence ID" value="CAK59835.1"/>
    <property type="molecule type" value="Genomic_DNA"/>
</dbReference>
<dbReference type="GeneID" id="5013017"/>
<dbReference type="RefSeq" id="XP_001427233.1">
    <property type="nucleotide sequence ID" value="XM_001427196.1"/>
</dbReference>
<keyword evidence="3" id="KW-1185">Reference proteome</keyword>
<dbReference type="STRING" id="5888.A0BMR8"/>
<keyword evidence="1" id="KW-0175">Coiled coil</keyword>
<dbReference type="OrthoDB" id="313592at2759"/>
<proteinExistence type="predicted"/>
<sequence length="635" mass="75120">MLNSSFNFFEENDIAKLRKYFISKENEWKKDKAVLEQKTQLLELQLDDYKLRETSQKKLNDTITQAISDQTANQKVFVCLYGLEINYRIIKEYRQLTERPQQDQVQGVDQIVRTLSNGPFKFKVRSLSEQLQEKESQTKELELQYQKQYLLYDHRISQLEQEKLVNCQEIQRLKESLAKLEDVYKQKEQQQKILYEQELQKAKDLSMQDHKSKQQEYESKFTQLSTQYEKEKEQLQLRISKCQNTIKKYQQHLEQNIDIVNLKQQYEDQIKQLNDQNAENQAQFTYEKQILLKQIEEMKKMNRDSNQIESMNCHHSTSKKRSIDAIKLKSSLQSYDSPVQCKSFHIACPESKVQIYNNYLKNSSTQSIILAQKQQIQSQLFQNNQSLDKSSNMNEGMPISIEQFNLMKDKKQKSQSTLSIPTSNNYNLNSYLQEQSIFQQNQESFQLDSKNNIKEDTQKPKILKQLNPNIANRQIQFDYNRSIKHELQKQKEQNCQRSMSQEGVKQQISNLNKMLGQTEISYQQSTSTQQKTNNTSLNSFKVPAFTQNQLNSLKNSSQYLCPCTTLRIKENIQKIRYNNNHSTHEETKQNKENYQPMKNHSKSDIKVIIGKLLQNKGKQSEHLENTGYIIKNNRI</sequence>
<dbReference type="KEGG" id="ptm:GSPATT00030471001"/>
<feature type="coiled-coil region" evidence="1">
    <location>
        <begin position="170"/>
        <end position="283"/>
    </location>
</feature>
<dbReference type="HOGENOM" id="CLU_460410_0_0_1"/>
<evidence type="ECO:0000256" key="1">
    <source>
        <dbReference type="SAM" id="Coils"/>
    </source>
</evidence>
<reference evidence="2 3" key="1">
    <citation type="journal article" date="2006" name="Nature">
        <title>Global trends of whole-genome duplications revealed by the ciliate Paramecium tetraurelia.</title>
        <authorList>
            <consortium name="Genoscope"/>
            <person name="Aury J.-M."/>
            <person name="Jaillon O."/>
            <person name="Duret L."/>
            <person name="Noel B."/>
            <person name="Jubin C."/>
            <person name="Porcel B.M."/>
            <person name="Segurens B."/>
            <person name="Daubin V."/>
            <person name="Anthouard V."/>
            <person name="Aiach N."/>
            <person name="Arnaiz O."/>
            <person name="Billaut A."/>
            <person name="Beisson J."/>
            <person name="Blanc I."/>
            <person name="Bouhouche K."/>
            <person name="Camara F."/>
            <person name="Duharcourt S."/>
            <person name="Guigo R."/>
            <person name="Gogendeau D."/>
            <person name="Katinka M."/>
            <person name="Keller A.-M."/>
            <person name="Kissmehl R."/>
            <person name="Klotz C."/>
            <person name="Koll F."/>
            <person name="Le Moue A."/>
            <person name="Lepere C."/>
            <person name="Malinsky S."/>
            <person name="Nowacki M."/>
            <person name="Nowak J.K."/>
            <person name="Plattner H."/>
            <person name="Poulain J."/>
            <person name="Ruiz F."/>
            <person name="Serrano V."/>
            <person name="Zagulski M."/>
            <person name="Dessen P."/>
            <person name="Betermier M."/>
            <person name="Weissenbach J."/>
            <person name="Scarpelli C."/>
            <person name="Schachter V."/>
            <person name="Sperling L."/>
            <person name="Meyer E."/>
            <person name="Cohen J."/>
            <person name="Wincker P."/>
        </authorList>
    </citation>
    <scope>NUCLEOTIDE SEQUENCE [LARGE SCALE GENOMIC DNA]</scope>
    <source>
        <strain evidence="2 3">Stock d4-2</strain>
    </source>
</reference>
<gene>
    <name evidence="2" type="ORF">GSPATT00030471001</name>
</gene>
<dbReference type="InParanoid" id="A0BMR8"/>
<protein>
    <submittedName>
        <fullName evidence="2">Uncharacterized protein</fullName>
    </submittedName>
</protein>
<name>A0BMR8_PARTE</name>
<dbReference type="AlphaFoldDB" id="A0BMR8"/>
<dbReference type="Proteomes" id="UP000000600">
    <property type="component" value="Unassembled WGS sequence"/>
</dbReference>
<evidence type="ECO:0000313" key="2">
    <source>
        <dbReference type="EMBL" id="CAK59835.1"/>
    </source>
</evidence>